<comment type="similarity">
    <text evidence="2">Belongs to the lambda interferon family.</text>
</comment>
<dbReference type="Ensembl" id="ENSAMET00000033153.1">
    <property type="protein sequence ID" value="ENSAMEP00000034682.1"/>
    <property type="gene ID" value="ENSAMEG00000025833.1"/>
</dbReference>
<organism evidence="8 9">
    <name type="scientific">Ailuropoda melanoleuca</name>
    <name type="common">Giant panda</name>
    <dbReference type="NCBI Taxonomy" id="9646"/>
    <lineage>
        <taxon>Eukaryota</taxon>
        <taxon>Metazoa</taxon>
        <taxon>Chordata</taxon>
        <taxon>Craniata</taxon>
        <taxon>Vertebrata</taxon>
        <taxon>Euteleostomi</taxon>
        <taxon>Mammalia</taxon>
        <taxon>Eutheria</taxon>
        <taxon>Laurasiatheria</taxon>
        <taxon>Carnivora</taxon>
        <taxon>Caniformia</taxon>
        <taxon>Ursidae</taxon>
        <taxon>Ailuropoda</taxon>
    </lineage>
</organism>
<dbReference type="PANTHER" id="PTHR31943:SF17">
    <property type="entry name" value="INTERFERON LAMBDA-4"/>
    <property type="match status" value="1"/>
</dbReference>
<keyword evidence="3" id="KW-0202">Cytokine</keyword>
<reference evidence="8" key="3">
    <citation type="submission" date="2025-09" db="UniProtKB">
        <authorList>
            <consortium name="Ensembl"/>
        </authorList>
    </citation>
    <scope>IDENTIFICATION</scope>
</reference>
<reference evidence="8" key="2">
    <citation type="submission" date="2025-08" db="UniProtKB">
        <authorList>
            <consortium name="Ensembl"/>
        </authorList>
    </citation>
    <scope>IDENTIFICATION</scope>
</reference>
<keyword evidence="9" id="KW-1185">Reference proteome</keyword>
<feature type="region of interest" description="Disordered" evidence="7">
    <location>
        <begin position="23"/>
        <end position="60"/>
    </location>
</feature>
<dbReference type="Pfam" id="PF15177">
    <property type="entry name" value="IL28A"/>
    <property type="match status" value="1"/>
</dbReference>
<reference evidence="8 9" key="1">
    <citation type="journal article" date="2010" name="Nature">
        <title>The sequence and de novo assembly of the giant panda genome.</title>
        <authorList>
            <person name="Li R."/>
            <person name="Fan W."/>
            <person name="Tian G."/>
            <person name="Zhu H."/>
            <person name="He L."/>
            <person name="Cai J."/>
            <person name="Huang Q."/>
            <person name="Cai Q."/>
            <person name="Li B."/>
            <person name="Bai Y."/>
            <person name="Zhang Z."/>
            <person name="Zhang Y."/>
            <person name="Wang W."/>
            <person name="Li J."/>
            <person name="Wei F."/>
            <person name="Li H."/>
            <person name="Jian M."/>
            <person name="Li J."/>
            <person name="Zhang Z."/>
            <person name="Nielsen R."/>
            <person name="Li D."/>
            <person name="Gu W."/>
            <person name="Yang Z."/>
            <person name="Xuan Z."/>
            <person name="Ryder O.A."/>
            <person name="Leung F.C."/>
            <person name="Zhou Y."/>
            <person name="Cao J."/>
            <person name="Sun X."/>
            <person name="Fu Y."/>
            <person name="Fang X."/>
            <person name="Guo X."/>
            <person name="Wang B."/>
            <person name="Hou R."/>
            <person name="Shen F."/>
            <person name="Mu B."/>
            <person name="Ni P."/>
            <person name="Lin R."/>
            <person name="Qian W."/>
            <person name="Wang G."/>
            <person name="Yu C."/>
            <person name="Nie W."/>
            <person name="Wang J."/>
            <person name="Wu Z."/>
            <person name="Liang H."/>
            <person name="Min J."/>
            <person name="Wu Q."/>
            <person name="Cheng S."/>
            <person name="Ruan J."/>
            <person name="Wang M."/>
            <person name="Shi Z."/>
            <person name="Wen M."/>
            <person name="Liu B."/>
            <person name="Ren X."/>
            <person name="Zheng H."/>
            <person name="Dong D."/>
            <person name="Cook K."/>
            <person name="Shan G."/>
            <person name="Zhang H."/>
            <person name="Kosiol C."/>
            <person name="Xie X."/>
            <person name="Lu Z."/>
            <person name="Zheng H."/>
            <person name="Li Y."/>
            <person name="Steiner C.C."/>
            <person name="Lam T.T."/>
            <person name="Lin S."/>
            <person name="Zhang Q."/>
            <person name="Li G."/>
            <person name="Tian J."/>
            <person name="Gong T."/>
            <person name="Liu H."/>
            <person name="Zhang D."/>
            <person name="Fang L."/>
            <person name="Ye C."/>
            <person name="Zhang J."/>
            <person name="Hu W."/>
            <person name="Xu A."/>
            <person name="Ren Y."/>
            <person name="Zhang G."/>
            <person name="Bruford M.W."/>
            <person name="Li Q."/>
            <person name="Ma L."/>
            <person name="Guo Y."/>
            <person name="An N."/>
            <person name="Hu Y."/>
            <person name="Zheng Y."/>
            <person name="Shi Y."/>
            <person name="Li Z."/>
            <person name="Liu Q."/>
            <person name="Chen Y."/>
            <person name="Zhao J."/>
            <person name="Qu N."/>
            <person name="Zhao S."/>
            <person name="Tian F."/>
            <person name="Wang X."/>
            <person name="Wang H."/>
            <person name="Xu L."/>
            <person name="Liu X."/>
            <person name="Vinar T."/>
            <person name="Wang Y."/>
            <person name="Lam T.W."/>
            <person name="Yiu S.M."/>
            <person name="Liu S."/>
            <person name="Zhang H."/>
            <person name="Li D."/>
            <person name="Huang Y."/>
            <person name="Wang X."/>
            <person name="Yang G."/>
            <person name="Jiang Z."/>
            <person name="Wang J."/>
            <person name="Qin N."/>
            <person name="Li L."/>
            <person name="Li J."/>
            <person name="Bolund L."/>
            <person name="Kristiansen K."/>
            <person name="Wong G.K."/>
            <person name="Olson M."/>
            <person name="Zhang X."/>
            <person name="Li S."/>
            <person name="Yang H."/>
            <person name="Wang J."/>
            <person name="Wang J."/>
        </authorList>
    </citation>
    <scope>NUCLEOTIDE SEQUENCE [LARGE SCALE GENOMIC DNA]</scope>
</reference>
<comment type="subcellular location">
    <subcellularLocation>
        <location evidence="1">Secreted</location>
    </subcellularLocation>
</comment>
<evidence type="ECO:0000256" key="5">
    <source>
        <dbReference type="ARBA" id="ARBA00022729"/>
    </source>
</evidence>
<feature type="region of interest" description="Disordered" evidence="7">
    <location>
        <begin position="77"/>
        <end position="108"/>
    </location>
</feature>
<gene>
    <name evidence="8" type="primary">LOC105241173</name>
</gene>
<dbReference type="PANTHER" id="PTHR31943">
    <property type="entry name" value="INTERLEUKIN-28 AND 29"/>
    <property type="match status" value="1"/>
</dbReference>
<sequence>TLAPSRAAGILGQNSERQIFRAAGAGRRGGQNRYRRCARTPKAPPAGGLGSTSGQRAGWARRLRGAFSPRSRLRRAAGFRAQSAQPSWPGAFHEQESPPSQHFGGLARWPSLTPALVPQEDETLSWRPRNCSFRPRKDPPRPWSCARLRFVVRSLADAQAVLSRLPSPERFPGTRPTLELLAAARRDVGACVSAARPPPLGPSQLALRPRASSPGLPAWPMCSAATIRAVSVSPNPGFGPRLGGSRAESPGHWVLRRLHVPRVAPAAGAGPAGLLEEVPAATEEASPNTESCEWRRRWGG</sequence>
<dbReference type="GO" id="GO:0050778">
    <property type="term" value="P:positive regulation of immune response"/>
    <property type="evidence" value="ECO:0007669"/>
    <property type="project" value="InterPro"/>
</dbReference>
<dbReference type="InParanoid" id="A0A7N5P722"/>
<dbReference type="GO" id="GO:0005615">
    <property type="term" value="C:extracellular space"/>
    <property type="evidence" value="ECO:0007669"/>
    <property type="project" value="UniProtKB-KW"/>
</dbReference>
<keyword evidence="6" id="KW-0051">Antiviral defense</keyword>
<protein>
    <submittedName>
        <fullName evidence="8">Interferon lambda-4-like</fullName>
    </submittedName>
</protein>
<evidence type="ECO:0000313" key="8">
    <source>
        <dbReference type="Ensembl" id="ENSAMEP00000034682.1"/>
    </source>
</evidence>
<keyword evidence="5" id="KW-0732">Signal</keyword>
<feature type="region of interest" description="Disordered" evidence="7">
    <location>
        <begin position="277"/>
        <end position="300"/>
    </location>
</feature>
<name>A0A7N5P722_AILME</name>
<dbReference type="GO" id="GO:0005125">
    <property type="term" value="F:cytokine activity"/>
    <property type="evidence" value="ECO:0007669"/>
    <property type="project" value="UniProtKB-KW"/>
</dbReference>
<evidence type="ECO:0000256" key="6">
    <source>
        <dbReference type="ARBA" id="ARBA00023118"/>
    </source>
</evidence>
<dbReference type="GO" id="GO:0051607">
    <property type="term" value="P:defense response to virus"/>
    <property type="evidence" value="ECO:0007669"/>
    <property type="project" value="UniProtKB-KW"/>
</dbReference>
<dbReference type="Gene3D" id="1.20.1250.60">
    <property type="entry name" value="Interferon lambda"/>
    <property type="match status" value="1"/>
</dbReference>
<evidence type="ECO:0000256" key="4">
    <source>
        <dbReference type="ARBA" id="ARBA00022525"/>
    </source>
</evidence>
<proteinExistence type="inferred from homology"/>
<evidence type="ECO:0000256" key="3">
    <source>
        <dbReference type="ARBA" id="ARBA00022514"/>
    </source>
</evidence>
<dbReference type="GeneTree" id="ENSGT01050000245012"/>
<accession>A0A7N5P722</accession>
<evidence type="ECO:0000313" key="9">
    <source>
        <dbReference type="Proteomes" id="UP000008912"/>
    </source>
</evidence>
<evidence type="ECO:0000256" key="1">
    <source>
        <dbReference type="ARBA" id="ARBA00004613"/>
    </source>
</evidence>
<dbReference type="GO" id="GO:0045087">
    <property type="term" value="P:innate immune response"/>
    <property type="evidence" value="ECO:0007669"/>
    <property type="project" value="TreeGrafter"/>
</dbReference>
<evidence type="ECO:0000256" key="7">
    <source>
        <dbReference type="SAM" id="MobiDB-lite"/>
    </source>
</evidence>
<evidence type="ECO:0000256" key="2">
    <source>
        <dbReference type="ARBA" id="ARBA00008717"/>
    </source>
</evidence>
<dbReference type="Proteomes" id="UP000008912">
    <property type="component" value="Unassembled WGS sequence"/>
</dbReference>
<dbReference type="InterPro" id="IPR038326">
    <property type="entry name" value="IFN-lambda_sf"/>
</dbReference>
<dbReference type="InterPro" id="IPR029177">
    <property type="entry name" value="INF_lambda"/>
</dbReference>
<dbReference type="GO" id="GO:0007259">
    <property type="term" value="P:cell surface receptor signaling pathway via JAK-STAT"/>
    <property type="evidence" value="ECO:0007669"/>
    <property type="project" value="InterPro"/>
</dbReference>
<dbReference type="AlphaFoldDB" id="A0A7N5P722"/>
<keyword evidence="4" id="KW-0964">Secreted</keyword>